<accession>A0A2S0MW48</accession>
<keyword evidence="6" id="KW-1185">Reference proteome</keyword>
<sequence length="217" mass="23379">MKKILLFSLMASASAMAVAQERGRVLSVTPIIEQVAVPRQVCGNETVYTGPRTSGGGAVLGAIAGGAAGNAIGKGGGRAAATALGVIGGAVLGNHIEGNGRPEYQNVQRCGVETTYENRTAGYDVVYEYAGRRYTTRTQTDPGRYIALRVQPEDQRDYQRDYQRYDDDGYGQRGAVSSPYSTAPLPPVVSPGVTVIEYGYEGQRPYYPYPPPRPHWR</sequence>
<keyword evidence="3" id="KW-0732">Signal</keyword>
<keyword evidence="2" id="KW-0472">Membrane</keyword>
<dbReference type="KEGG" id="simp:C6571_00845"/>
<protein>
    <recommendedName>
        <fullName evidence="4">Glycine zipper 2TM domain-containing protein</fullName>
    </recommendedName>
</protein>
<dbReference type="PANTHER" id="PTHR35603:SF2">
    <property type="entry name" value="OUTER MEMBRANE LIPOPROTEIN"/>
    <property type="match status" value="1"/>
</dbReference>
<gene>
    <name evidence="5" type="ORF">C6571_00845</name>
</gene>
<evidence type="ECO:0000259" key="4">
    <source>
        <dbReference type="Pfam" id="PF05433"/>
    </source>
</evidence>
<dbReference type="InterPro" id="IPR051407">
    <property type="entry name" value="Bact_OM_lipoprot/Surf_antigen"/>
</dbReference>
<dbReference type="Pfam" id="PF05433">
    <property type="entry name" value="Rick_17kDa_Anti"/>
    <property type="match status" value="1"/>
</dbReference>
<evidence type="ECO:0000256" key="3">
    <source>
        <dbReference type="SAM" id="SignalP"/>
    </source>
</evidence>
<dbReference type="PANTHER" id="PTHR35603">
    <property type="match status" value="1"/>
</dbReference>
<evidence type="ECO:0000313" key="5">
    <source>
        <dbReference type="EMBL" id="AVO40027.1"/>
    </source>
</evidence>
<feature type="signal peptide" evidence="3">
    <location>
        <begin position="1"/>
        <end position="19"/>
    </location>
</feature>
<comment type="subcellular location">
    <subcellularLocation>
        <location evidence="1">Membrane</location>
    </subcellularLocation>
</comment>
<dbReference type="AlphaFoldDB" id="A0A2S0MW48"/>
<feature type="domain" description="Glycine zipper 2TM" evidence="4">
    <location>
        <begin position="56"/>
        <end position="96"/>
    </location>
</feature>
<dbReference type="EMBL" id="CP027669">
    <property type="protein sequence ID" value="AVO40027.1"/>
    <property type="molecule type" value="Genomic_DNA"/>
</dbReference>
<organism evidence="5 6">
    <name type="scientific">Simplicispira suum</name>
    <dbReference type="NCBI Taxonomy" id="2109915"/>
    <lineage>
        <taxon>Bacteria</taxon>
        <taxon>Pseudomonadati</taxon>
        <taxon>Pseudomonadota</taxon>
        <taxon>Betaproteobacteria</taxon>
        <taxon>Burkholderiales</taxon>
        <taxon>Comamonadaceae</taxon>
        <taxon>Simplicispira</taxon>
    </lineage>
</organism>
<reference evidence="5 6" key="1">
    <citation type="submission" date="2018-03" db="EMBL/GenBank/DDBJ databases">
        <title>Genome sequencing of Simplicispira sp.</title>
        <authorList>
            <person name="Kim S.-J."/>
            <person name="Heo J."/>
            <person name="Kwon S.-W."/>
        </authorList>
    </citation>
    <scope>NUCLEOTIDE SEQUENCE [LARGE SCALE GENOMIC DNA]</scope>
    <source>
        <strain evidence="5 6">SC1-8</strain>
    </source>
</reference>
<dbReference type="GO" id="GO:0019867">
    <property type="term" value="C:outer membrane"/>
    <property type="evidence" value="ECO:0007669"/>
    <property type="project" value="InterPro"/>
</dbReference>
<name>A0A2S0MW48_9BURK</name>
<feature type="chain" id="PRO_5015627771" description="Glycine zipper 2TM domain-containing protein" evidence="3">
    <location>
        <begin position="20"/>
        <end position="217"/>
    </location>
</feature>
<dbReference type="OrthoDB" id="8909257at2"/>
<proteinExistence type="predicted"/>
<evidence type="ECO:0000256" key="2">
    <source>
        <dbReference type="ARBA" id="ARBA00023136"/>
    </source>
</evidence>
<evidence type="ECO:0000313" key="6">
    <source>
        <dbReference type="Proteomes" id="UP000239326"/>
    </source>
</evidence>
<dbReference type="RefSeq" id="WP_106445017.1">
    <property type="nucleotide sequence ID" value="NZ_CP027669.1"/>
</dbReference>
<dbReference type="InterPro" id="IPR008816">
    <property type="entry name" value="Gly_zipper_2TM_dom"/>
</dbReference>
<evidence type="ECO:0000256" key="1">
    <source>
        <dbReference type="ARBA" id="ARBA00004370"/>
    </source>
</evidence>
<dbReference type="Proteomes" id="UP000239326">
    <property type="component" value="Chromosome"/>
</dbReference>